<organism evidence="10 11">
    <name type="scientific">Streptosporangium becharense</name>
    <dbReference type="NCBI Taxonomy" id="1816182"/>
    <lineage>
        <taxon>Bacteria</taxon>
        <taxon>Bacillati</taxon>
        <taxon>Actinomycetota</taxon>
        <taxon>Actinomycetes</taxon>
        <taxon>Streptosporangiales</taxon>
        <taxon>Streptosporangiaceae</taxon>
        <taxon>Streptosporangium</taxon>
    </lineage>
</organism>
<feature type="transmembrane region" description="Helical" evidence="7">
    <location>
        <begin position="184"/>
        <end position="204"/>
    </location>
</feature>
<feature type="transmembrane region" description="Helical" evidence="7">
    <location>
        <begin position="275"/>
        <end position="298"/>
    </location>
</feature>
<dbReference type="GO" id="GO:0051301">
    <property type="term" value="P:cell division"/>
    <property type="evidence" value="ECO:0007669"/>
    <property type="project" value="UniProtKB-KW"/>
</dbReference>
<evidence type="ECO:0000256" key="2">
    <source>
        <dbReference type="ARBA" id="ARBA00005583"/>
    </source>
</evidence>
<keyword evidence="3 7" id="KW-0808">Transferase</keyword>
<dbReference type="EC" id="2.7.8.13" evidence="7 8"/>
<feature type="transmembrane region" description="Helical" evidence="7">
    <location>
        <begin position="153"/>
        <end position="172"/>
    </location>
</feature>
<dbReference type="GO" id="GO:0005886">
    <property type="term" value="C:plasma membrane"/>
    <property type="evidence" value="ECO:0007669"/>
    <property type="project" value="UniProtKB-SubCell"/>
</dbReference>
<dbReference type="Pfam" id="PF00953">
    <property type="entry name" value="Glycos_transf_4"/>
    <property type="match status" value="1"/>
</dbReference>
<dbReference type="UniPathway" id="UPA00219"/>
<evidence type="ECO:0000256" key="5">
    <source>
        <dbReference type="ARBA" id="ARBA00022989"/>
    </source>
</evidence>
<dbReference type="NCBIfam" id="TIGR00445">
    <property type="entry name" value="mraY"/>
    <property type="match status" value="1"/>
</dbReference>
<comment type="caution">
    <text evidence="10">The sequence shown here is derived from an EMBL/GenBank/DDBJ whole genome shotgun (WGS) entry which is preliminary data.</text>
</comment>
<evidence type="ECO:0000256" key="3">
    <source>
        <dbReference type="ARBA" id="ARBA00022679"/>
    </source>
</evidence>
<keyword evidence="5 7" id="KW-1133">Transmembrane helix</keyword>
<dbReference type="GO" id="GO:0046872">
    <property type="term" value="F:metal ion binding"/>
    <property type="evidence" value="ECO:0007669"/>
    <property type="project" value="UniProtKB-KW"/>
</dbReference>
<dbReference type="PANTHER" id="PTHR22926">
    <property type="entry name" value="PHOSPHO-N-ACETYLMURAMOYL-PENTAPEPTIDE-TRANSFERASE"/>
    <property type="match status" value="1"/>
</dbReference>
<comment type="catalytic activity">
    <reaction evidence="7">
        <text>UDP-N-acetyl-alpha-D-muramoyl-L-alanyl-gamma-D-glutamyl-meso-2,6-diaminopimeloyl-D-alanyl-D-alanine + di-trans,octa-cis-undecaprenyl phosphate = di-trans,octa-cis-undecaprenyl diphospho-N-acetyl-alpha-D-muramoyl-L-alanyl-D-glutamyl-meso-2,6-diaminopimeloyl-D-alanyl-D-alanine + UMP</text>
        <dbReference type="Rhea" id="RHEA:28386"/>
        <dbReference type="ChEBI" id="CHEBI:57865"/>
        <dbReference type="ChEBI" id="CHEBI:60392"/>
        <dbReference type="ChEBI" id="CHEBI:61386"/>
        <dbReference type="ChEBI" id="CHEBI:61387"/>
        <dbReference type="EC" id="2.7.8.13"/>
    </reaction>
</comment>
<dbReference type="Proteomes" id="UP000540685">
    <property type="component" value="Unassembled WGS sequence"/>
</dbReference>
<feature type="transmembrane region" description="Helical" evidence="7">
    <location>
        <begin position="77"/>
        <end position="96"/>
    </location>
</feature>
<dbReference type="PANTHER" id="PTHR22926:SF5">
    <property type="entry name" value="PHOSPHO-N-ACETYLMURAMOYL-PENTAPEPTIDE-TRANSFERASE HOMOLOG"/>
    <property type="match status" value="1"/>
</dbReference>
<reference evidence="10 11" key="1">
    <citation type="submission" date="2020-08" db="EMBL/GenBank/DDBJ databases">
        <title>Sequencing the genomes of 1000 actinobacteria strains.</title>
        <authorList>
            <person name="Klenk H.-P."/>
        </authorList>
    </citation>
    <scope>NUCLEOTIDE SEQUENCE [LARGE SCALE GENOMIC DNA]</scope>
    <source>
        <strain evidence="10 11">DSM 46887</strain>
    </source>
</reference>
<evidence type="ECO:0000313" key="10">
    <source>
        <dbReference type="EMBL" id="MBB5818315.1"/>
    </source>
</evidence>
<evidence type="ECO:0000256" key="9">
    <source>
        <dbReference type="PIRSR" id="PIRSR600715-1"/>
    </source>
</evidence>
<dbReference type="HAMAP" id="MF_00038">
    <property type="entry name" value="MraY"/>
    <property type="match status" value="1"/>
</dbReference>
<keyword evidence="11" id="KW-1185">Reference proteome</keyword>
<dbReference type="EMBL" id="JACHMP010000001">
    <property type="protein sequence ID" value="MBB5818315.1"/>
    <property type="molecule type" value="Genomic_DNA"/>
</dbReference>
<keyword evidence="4 7" id="KW-0812">Transmembrane</keyword>
<dbReference type="CDD" id="cd06852">
    <property type="entry name" value="GT_MraY"/>
    <property type="match status" value="1"/>
</dbReference>
<feature type="transmembrane region" description="Helical" evidence="7">
    <location>
        <begin position="325"/>
        <end position="346"/>
    </location>
</feature>
<comment type="subcellular location">
    <subcellularLocation>
        <location evidence="7">Cell membrane</location>
        <topology evidence="7">Multi-pass membrane protein</topology>
    </subcellularLocation>
    <subcellularLocation>
        <location evidence="1">Membrane</location>
        <topology evidence="1">Multi-pass membrane protein</topology>
    </subcellularLocation>
</comment>
<comment type="pathway">
    <text evidence="7">Cell wall biogenesis; peptidoglycan biosynthesis.</text>
</comment>
<keyword evidence="7" id="KW-1003">Cell membrane</keyword>
<dbReference type="GO" id="GO:0008963">
    <property type="term" value="F:phospho-N-acetylmuramoyl-pentapeptide-transferase activity"/>
    <property type="evidence" value="ECO:0007669"/>
    <property type="project" value="UniProtKB-UniRule"/>
</dbReference>
<dbReference type="GO" id="GO:0009252">
    <property type="term" value="P:peptidoglycan biosynthetic process"/>
    <property type="evidence" value="ECO:0007669"/>
    <property type="project" value="UniProtKB-UniRule"/>
</dbReference>
<dbReference type="GO" id="GO:0071555">
    <property type="term" value="P:cell wall organization"/>
    <property type="evidence" value="ECO:0007669"/>
    <property type="project" value="UniProtKB-KW"/>
</dbReference>
<dbReference type="PROSITE" id="PS01348">
    <property type="entry name" value="MRAY_2"/>
    <property type="match status" value="1"/>
</dbReference>
<comment type="function">
    <text evidence="7">Catalyzes the initial step of the lipid cycle reactions in the biosynthesis of the cell wall peptidoglycan: transfers peptidoglycan precursor phospho-MurNAc-pentapeptide from UDP-MurNAc-pentapeptide onto the lipid carrier undecaprenyl phosphate, yielding undecaprenyl-pyrophosphoryl-MurNAc-pentapeptide, known as lipid I.</text>
</comment>
<keyword evidence="7" id="KW-0133">Cell shape</keyword>
<feature type="transmembrane region" description="Helical" evidence="7">
    <location>
        <begin position="250"/>
        <end position="269"/>
    </location>
</feature>
<comment type="cofactor">
    <cofactor evidence="7 9">
        <name>Mg(2+)</name>
        <dbReference type="ChEBI" id="CHEBI:18420"/>
    </cofactor>
</comment>
<keyword evidence="7" id="KW-0131">Cell cycle</keyword>
<feature type="transmembrane region" description="Helical" evidence="7">
    <location>
        <begin position="224"/>
        <end position="243"/>
    </location>
</feature>
<keyword evidence="7 9" id="KW-0460">Magnesium</keyword>
<dbReference type="GO" id="GO:0008360">
    <property type="term" value="P:regulation of cell shape"/>
    <property type="evidence" value="ECO:0007669"/>
    <property type="project" value="UniProtKB-KW"/>
</dbReference>
<evidence type="ECO:0000256" key="1">
    <source>
        <dbReference type="ARBA" id="ARBA00004141"/>
    </source>
</evidence>
<dbReference type="InterPro" id="IPR000715">
    <property type="entry name" value="Glycosyl_transferase_4"/>
</dbReference>
<dbReference type="RefSeq" id="WP_184543750.1">
    <property type="nucleotide sequence ID" value="NZ_JACHMP010000001.1"/>
</dbReference>
<feature type="binding site" evidence="9">
    <location>
        <position position="254"/>
    </location>
    <ligand>
        <name>Mg(2+)</name>
        <dbReference type="ChEBI" id="CHEBI:18420"/>
    </ligand>
</feature>
<feature type="transmembrane region" description="Helical" evidence="7">
    <location>
        <begin position="48"/>
        <end position="71"/>
    </location>
</feature>
<protein>
    <recommendedName>
        <fullName evidence="7 8">Phospho-N-acetylmuramoyl-pentapeptide-transferase</fullName>
        <ecNumber evidence="7 8">2.7.8.13</ecNumber>
    </recommendedName>
    <alternativeName>
        <fullName evidence="7">UDP-MurNAc-pentapeptide phosphotransferase</fullName>
    </alternativeName>
</protein>
<accession>A0A7W9ID34</accession>
<keyword evidence="7 9" id="KW-0479">Metal-binding</keyword>
<keyword evidence="7" id="KW-0132">Cell division</keyword>
<dbReference type="InterPro" id="IPR018480">
    <property type="entry name" value="PNAcMuramoyl-5peptid_Trfase_CS"/>
</dbReference>
<keyword evidence="6 7" id="KW-0472">Membrane</keyword>
<evidence type="ECO:0000256" key="4">
    <source>
        <dbReference type="ARBA" id="ARBA00022692"/>
    </source>
</evidence>
<sequence length="352" mass="37699">MREILVAATVSLLISMLGTPLAIRLFSRRGYGQSIREEGPSGHHDKRGTPTMGGTVFVIASLIGFACAHLYSFTPPTASAVLVLFLMTGLGAVGFLDDFIKIYKQRSLGLRSGAKALGQLIVGAVFAVLVTRFPNAYQITPAETRLSFLRDFGPSIGIVVFTVWVLVMIVGFSNAVNLTDGLDGLASGATGVVLASYVLIGNWQLRNSCTTQLSPNCYWVRDPLDLAVVAAAVLGGLVGFLWWNAPPAKIFMGDTGSLALGGVLAGLAITTRTQLLLIILAGMCVLITMSVIIQVGFFKMTGKRVFRMAPLQHHFELAGWAETTIVVRFWLIAALCAATGLGLFYVEWTPIL</sequence>
<feature type="binding site" evidence="9">
    <location>
        <position position="177"/>
    </location>
    <ligand>
        <name>Mg(2+)</name>
        <dbReference type="ChEBI" id="CHEBI:18420"/>
    </ligand>
</feature>
<gene>
    <name evidence="7" type="primary">mraY</name>
    <name evidence="10" type="ORF">F4562_001377</name>
</gene>
<comment type="similarity">
    <text evidence="2 7">Belongs to the glycosyltransferase 4 family. MraY subfamily.</text>
</comment>
<evidence type="ECO:0000313" key="11">
    <source>
        <dbReference type="Proteomes" id="UP000540685"/>
    </source>
</evidence>
<keyword evidence="7" id="KW-0961">Cell wall biogenesis/degradation</keyword>
<name>A0A7W9ID34_9ACTN</name>
<proteinExistence type="inferred from homology"/>
<feature type="transmembrane region" description="Helical" evidence="7">
    <location>
        <begin position="6"/>
        <end position="27"/>
    </location>
</feature>
<evidence type="ECO:0000256" key="8">
    <source>
        <dbReference type="NCBIfam" id="TIGR00445"/>
    </source>
</evidence>
<evidence type="ECO:0000256" key="6">
    <source>
        <dbReference type="ARBA" id="ARBA00023136"/>
    </source>
</evidence>
<dbReference type="Pfam" id="PF10555">
    <property type="entry name" value="MraY_sig1"/>
    <property type="match status" value="1"/>
</dbReference>
<keyword evidence="7" id="KW-0573">Peptidoglycan synthesis</keyword>
<dbReference type="AlphaFoldDB" id="A0A7W9ID34"/>
<evidence type="ECO:0000256" key="7">
    <source>
        <dbReference type="HAMAP-Rule" id="MF_00038"/>
    </source>
</evidence>
<dbReference type="InterPro" id="IPR003524">
    <property type="entry name" value="PNAcMuramoyl-5peptid_Trfase"/>
</dbReference>